<protein>
    <submittedName>
        <fullName evidence="1">Uncharacterized protein</fullName>
    </submittedName>
</protein>
<accession>A0ACC2M8K6</accession>
<evidence type="ECO:0000313" key="2">
    <source>
        <dbReference type="Proteomes" id="UP001234297"/>
    </source>
</evidence>
<dbReference type="EMBL" id="CM056813">
    <property type="protein sequence ID" value="KAJ8642146.1"/>
    <property type="molecule type" value="Genomic_DNA"/>
</dbReference>
<dbReference type="Proteomes" id="UP001234297">
    <property type="component" value="Chromosome 5"/>
</dbReference>
<sequence length="123" mass="14343">MSHKERIEALEAHMQTLGMEMQQRFDQMAEMLREKKKKGRKGRRDRSPDSQSSGSSSQSFTENDSDSTEDLSIDEGEEEQSKKPYKEKNKPKMTFPPFKGEDPISWLSRAQQFFSFQKVKTTE</sequence>
<gene>
    <name evidence="1" type="ORF">MRB53_018840</name>
</gene>
<organism evidence="1 2">
    <name type="scientific">Persea americana</name>
    <name type="common">Avocado</name>
    <dbReference type="NCBI Taxonomy" id="3435"/>
    <lineage>
        <taxon>Eukaryota</taxon>
        <taxon>Viridiplantae</taxon>
        <taxon>Streptophyta</taxon>
        <taxon>Embryophyta</taxon>
        <taxon>Tracheophyta</taxon>
        <taxon>Spermatophyta</taxon>
        <taxon>Magnoliopsida</taxon>
        <taxon>Magnoliidae</taxon>
        <taxon>Laurales</taxon>
        <taxon>Lauraceae</taxon>
        <taxon>Persea</taxon>
    </lineage>
</organism>
<reference evidence="1 2" key="1">
    <citation type="journal article" date="2022" name="Hortic Res">
        <title>A haplotype resolved chromosomal level avocado genome allows analysis of novel avocado genes.</title>
        <authorList>
            <person name="Nath O."/>
            <person name="Fletcher S.J."/>
            <person name="Hayward A."/>
            <person name="Shaw L.M."/>
            <person name="Masouleh A.K."/>
            <person name="Furtado A."/>
            <person name="Henry R.J."/>
            <person name="Mitter N."/>
        </authorList>
    </citation>
    <scope>NUCLEOTIDE SEQUENCE [LARGE SCALE GENOMIC DNA]</scope>
    <source>
        <strain evidence="2">cv. Hass</strain>
    </source>
</reference>
<keyword evidence="2" id="KW-1185">Reference proteome</keyword>
<proteinExistence type="predicted"/>
<name>A0ACC2M8K6_PERAE</name>
<evidence type="ECO:0000313" key="1">
    <source>
        <dbReference type="EMBL" id="KAJ8642146.1"/>
    </source>
</evidence>
<comment type="caution">
    <text evidence="1">The sequence shown here is derived from an EMBL/GenBank/DDBJ whole genome shotgun (WGS) entry which is preliminary data.</text>
</comment>